<reference evidence="1" key="1">
    <citation type="submission" date="2019-08" db="EMBL/GenBank/DDBJ databases">
        <authorList>
            <person name="Kucharzyk K."/>
            <person name="Murdoch R.W."/>
            <person name="Higgins S."/>
            <person name="Loffler F."/>
        </authorList>
    </citation>
    <scope>NUCLEOTIDE SEQUENCE</scope>
</reference>
<dbReference type="EC" id="3.4.-.-" evidence="1"/>
<comment type="caution">
    <text evidence="1">The sequence shown here is derived from an EMBL/GenBank/DDBJ whole genome shotgun (WGS) entry which is preliminary data.</text>
</comment>
<dbReference type="GO" id="GO:0006508">
    <property type="term" value="P:proteolysis"/>
    <property type="evidence" value="ECO:0007669"/>
    <property type="project" value="InterPro"/>
</dbReference>
<accession>A0A644TTI8</accession>
<name>A0A644TTI8_9ZZZZ</name>
<dbReference type="GO" id="GO:0016805">
    <property type="term" value="F:dipeptidase activity"/>
    <property type="evidence" value="ECO:0007669"/>
    <property type="project" value="InterPro"/>
</dbReference>
<dbReference type="AlphaFoldDB" id="A0A644TTI8"/>
<dbReference type="EMBL" id="VSSQ01000052">
    <property type="protein sequence ID" value="MPL70283.1"/>
    <property type="molecule type" value="Genomic_DNA"/>
</dbReference>
<dbReference type="GO" id="GO:0070004">
    <property type="term" value="F:cysteine-type exopeptidase activity"/>
    <property type="evidence" value="ECO:0007669"/>
    <property type="project" value="InterPro"/>
</dbReference>
<gene>
    <name evidence="1" type="primary">pepDA_1</name>
    <name evidence="1" type="ORF">SDC9_16039</name>
</gene>
<keyword evidence="1" id="KW-0378">Hydrolase</keyword>
<sequence length="625" mass="68874">MPLPPLRYKKEKQFADLIYSTPAPAAGVTGVFAYRFEHAGCYGLIFYGGSMKRLIVLCCVSLALLLPQAALACTTFIVTKGASADGSVMVSHSDDNDLNDQSIVYVPARDWPEGAQRPVYDSAVAVKENPATNTFLVPRLSDPKRAPGYNHPDTPRTIAIGFIPQVRHTFAYIDGNYAIMNEHGLMFGECTDGAHNTCTAEPGKRIFYSSELARVALERCKTAREAIELMGALIEQYGYYGTGETLPVADKNEAWVMEMAPSPSGTGGLWVAQRVPDGQFFVAANEFRIRDITPDNPDQMYGKSLFATVDKYNMRSPKDASKPLDWLTTVSDGEYNHPYYSLRRVWRALSLAAPSLKLPAWVESGATRAYPFSVKPDKLLSLDDIKRMHRDHYEGTEFDLTKGTAAGPFGNPNRIIGPKDPSGDVSPTTKLEGAWERPMGMYYVGYTTIAQYRPDVPEPLALVCWVALAPAAESVFVPLAVAPMPAGYEQGDTRRFANDSAWWAYSLVSDYANIRYDLISQEIQTRAASMEAAFAARVAGLQKELAPKAASSPAQAQAAFAKALRAQAEGALRDWREFFPQLVARHCQGFLNSPDKMAQNIGYPDAWLPRTNYSTGPVSYKKPRQ</sequence>
<evidence type="ECO:0000313" key="1">
    <source>
        <dbReference type="EMBL" id="MPL70283.1"/>
    </source>
</evidence>
<dbReference type="Gene3D" id="3.60.60.10">
    <property type="entry name" value="Penicillin V Acylase, Chain A"/>
    <property type="match status" value="1"/>
</dbReference>
<organism evidence="1">
    <name type="scientific">bioreactor metagenome</name>
    <dbReference type="NCBI Taxonomy" id="1076179"/>
    <lineage>
        <taxon>unclassified sequences</taxon>
        <taxon>metagenomes</taxon>
        <taxon>ecological metagenomes</taxon>
    </lineage>
</organism>
<dbReference type="InterPro" id="IPR005322">
    <property type="entry name" value="Peptidase_C69"/>
</dbReference>
<dbReference type="Pfam" id="PF03577">
    <property type="entry name" value="Peptidase_C69"/>
    <property type="match status" value="1"/>
</dbReference>
<dbReference type="PANTHER" id="PTHR12994:SF17">
    <property type="entry name" value="LD30995P"/>
    <property type="match status" value="1"/>
</dbReference>
<proteinExistence type="predicted"/>
<dbReference type="PANTHER" id="PTHR12994">
    <property type="entry name" value="SECERNIN"/>
    <property type="match status" value="1"/>
</dbReference>
<protein>
    <submittedName>
        <fullName evidence="1">Dipeptidase A</fullName>
        <ecNumber evidence="1">3.4.-.-</ecNumber>
    </submittedName>
</protein>